<evidence type="ECO:0000256" key="1">
    <source>
        <dbReference type="ARBA" id="ARBA00010945"/>
    </source>
</evidence>
<organism evidence="4 5">
    <name type="scientific">Rhizobium tropici</name>
    <dbReference type="NCBI Taxonomy" id="398"/>
    <lineage>
        <taxon>Bacteria</taxon>
        <taxon>Pseudomonadati</taxon>
        <taxon>Pseudomonadota</taxon>
        <taxon>Alphaproteobacteria</taxon>
        <taxon>Hyphomicrobiales</taxon>
        <taxon>Rhizobiaceae</taxon>
        <taxon>Rhizobium/Agrobacterium group</taxon>
        <taxon>Rhizobium</taxon>
    </lineage>
</organism>
<dbReference type="CDD" id="cd03468">
    <property type="entry name" value="PolY_like"/>
    <property type="match status" value="1"/>
</dbReference>
<dbReference type="InterPro" id="IPR043128">
    <property type="entry name" value="Rev_trsase/Diguanyl_cyclase"/>
</dbReference>
<comment type="caution">
    <text evidence="4">The sequence shown here is derived from an EMBL/GenBank/DDBJ whole genome shotgun (WGS) entry which is preliminary data.</text>
</comment>
<reference evidence="4 5" key="1">
    <citation type="submission" date="2018-06" db="EMBL/GenBank/DDBJ databases">
        <title>Whole Genome Sequence of an efficient microsymbiont, Rhizobium tropici.</title>
        <authorList>
            <person name="Srinivasan R."/>
            <person name="Singh H.V."/>
            <person name="Srivastava R."/>
            <person name="Kumari B."/>
            <person name="Radhakrishna A."/>
        </authorList>
    </citation>
    <scope>NUCLEOTIDE SEQUENCE [LARGE SCALE GENOMIC DNA]</scope>
    <source>
        <strain evidence="4 5">IGFRI Rhizo-19</strain>
    </source>
</reference>
<accession>A0A329YMM2</accession>
<dbReference type="InterPro" id="IPR001126">
    <property type="entry name" value="UmuC"/>
</dbReference>
<comment type="similarity">
    <text evidence="1">Belongs to the DNA polymerase type-Y family.</text>
</comment>
<dbReference type="AlphaFoldDB" id="A0A329YMM2"/>
<dbReference type="EMBL" id="QMKK01000011">
    <property type="protein sequence ID" value="RAX43492.1"/>
    <property type="molecule type" value="Genomic_DNA"/>
</dbReference>
<dbReference type="Proteomes" id="UP000251205">
    <property type="component" value="Unassembled WGS sequence"/>
</dbReference>
<sequence length="542" mass="59924">MPMTAALPLSSTLNAPPFPANTQRILALTFPHLPTDRIARKRWGLSWRSTGRLEAPPLACAGKLNNAMRLTALNERAEMIGLKQGQGVAEAKAICPDLDVVEEDLAADRKLLEAIADWCDRYTPLVAIDGKDGLFLDITGCAHLFGGEEALLEDILIRISRLGLDVRGAISSAPGLSWAVARFDDSRVVPSEAMEEALAPLPVASLRLGEETIAALQKLGLKQVGDLLAAPRAPLVRRFGAQLLLRLDQAVGLVEEPISPRRPVAQLSAERRLAEPVQAEADILQLARQLAESLKSGLEARGIGGRSFELLLFRVDGAVFRIAAGASQPLREPSRIASLFTERFGAIHDDLDVGYGFEIIRLNVLQHAPFDAMQGDFVGEGRQEGSLAAFVDRVAARLGPDCLQGFELRQSHIPERAVRPLPAMTILASRRRAGQEDAGHGFFRGERPLRLLRMPELVETIAAEVPDGPPRQFRWRRVMHRVSRAEGPERLSAEWWLEEKEEPVRDYFQIEDEEGHRFWLFRKGLYGRGSTTPDWYMHGVFA</sequence>
<dbReference type="InterPro" id="IPR050356">
    <property type="entry name" value="SulA_CellDiv_inhibitor"/>
</dbReference>
<feature type="domain" description="UmuC" evidence="3">
    <location>
        <begin position="52"/>
        <end position="179"/>
    </location>
</feature>
<dbReference type="PANTHER" id="PTHR35369:SF2">
    <property type="entry name" value="BLR3025 PROTEIN"/>
    <property type="match status" value="1"/>
</dbReference>
<evidence type="ECO:0000259" key="3">
    <source>
        <dbReference type="Pfam" id="PF00817"/>
    </source>
</evidence>
<protein>
    <submittedName>
        <fullName evidence="4">DNA polymerase Y family protein</fullName>
    </submittedName>
</protein>
<dbReference type="SUPFAM" id="SSF56672">
    <property type="entry name" value="DNA/RNA polymerases"/>
    <property type="match status" value="1"/>
</dbReference>
<dbReference type="PANTHER" id="PTHR35369">
    <property type="entry name" value="BLR3025 PROTEIN-RELATED"/>
    <property type="match status" value="1"/>
</dbReference>
<dbReference type="Pfam" id="PF00817">
    <property type="entry name" value="IMS"/>
    <property type="match status" value="1"/>
</dbReference>
<gene>
    <name evidence="4" type="ORF">DQ393_00355</name>
</gene>
<evidence type="ECO:0000256" key="2">
    <source>
        <dbReference type="ARBA" id="ARBA00022763"/>
    </source>
</evidence>
<dbReference type="InterPro" id="IPR043502">
    <property type="entry name" value="DNA/RNA_pol_sf"/>
</dbReference>
<name>A0A329YMM2_RHITR</name>
<dbReference type="Gene3D" id="3.40.1170.60">
    <property type="match status" value="1"/>
</dbReference>
<evidence type="ECO:0000313" key="4">
    <source>
        <dbReference type="EMBL" id="RAX43492.1"/>
    </source>
</evidence>
<dbReference type="OrthoDB" id="9788640at2"/>
<dbReference type="Gene3D" id="3.30.70.270">
    <property type="match status" value="1"/>
</dbReference>
<keyword evidence="2" id="KW-0227">DNA damage</keyword>
<evidence type="ECO:0000313" key="5">
    <source>
        <dbReference type="Proteomes" id="UP000251205"/>
    </source>
</evidence>
<dbReference type="Gene3D" id="1.10.150.20">
    <property type="entry name" value="5' to 3' exonuclease, C-terminal subdomain"/>
    <property type="match status" value="1"/>
</dbReference>
<proteinExistence type="inferred from homology"/>
<dbReference type="GO" id="GO:0006281">
    <property type="term" value="P:DNA repair"/>
    <property type="evidence" value="ECO:0007669"/>
    <property type="project" value="InterPro"/>
</dbReference>